<feature type="domain" description="Reverse transcriptase" evidence="2">
    <location>
        <begin position="141"/>
        <end position="296"/>
    </location>
</feature>
<dbReference type="PANTHER" id="PTHR37984">
    <property type="entry name" value="PROTEIN CBG26694"/>
    <property type="match status" value="1"/>
</dbReference>
<organism evidence="4 5">
    <name type="scientific">Austropuccinia psidii MF-1</name>
    <dbReference type="NCBI Taxonomy" id="1389203"/>
    <lineage>
        <taxon>Eukaryota</taxon>
        <taxon>Fungi</taxon>
        <taxon>Dikarya</taxon>
        <taxon>Basidiomycota</taxon>
        <taxon>Pucciniomycotina</taxon>
        <taxon>Pucciniomycetes</taxon>
        <taxon>Pucciniales</taxon>
        <taxon>Sphaerophragmiaceae</taxon>
        <taxon>Austropuccinia</taxon>
    </lineage>
</organism>
<evidence type="ECO:0000313" key="5">
    <source>
        <dbReference type="Proteomes" id="UP000765509"/>
    </source>
</evidence>
<sequence>MYGIDFHNNKARYFTIEDNKRQNFAFLKFKRQITLKKAEISLHLTDKQENKLSSLLNDHKGAFSSDKEPLGSIIGHEVDIILDIERPYPPLLRRPAHPASPKSKEALETHIKDLLDLDVIRKVGHNEEVEITTPVIVAWHNGKSRMVGDFRALNTYTVPDRYPIPKIQIALTQISQAVYITTMDALKGFHQNVVTPRARKYLRIIFHCGVYEFVRMPFGIKNAPSHFQRMKNEIFPEEHSEGWLIIYIYDVIICSKTWEEHMCRLSRLLTKIQSVNMKVFLKKCHFVFKELKALGHFVSGLSLGIDKNKVAAVLRKPIPQDKKEIQSFLGFSGYYRQHINDFASIARPVYKLCDKDTVLEMTVDRAKALESLREALTPAPLLLMLDFKLPFKLYIDASGDGLGAAIHQVQIINDKPVEGPICFISRQIKPSEASY</sequence>
<evidence type="ECO:0000313" key="4">
    <source>
        <dbReference type="EMBL" id="MBW0548464.1"/>
    </source>
</evidence>
<accession>A0A9Q3P339</accession>
<proteinExistence type="predicted"/>
<feature type="domain" description="Reverse transcriptase/retrotransposon-derived protein RNase H-like" evidence="3">
    <location>
        <begin position="364"/>
        <end position="435"/>
    </location>
</feature>
<reference evidence="4" key="1">
    <citation type="submission" date="2021-03" db="EMBL/GenBank/DDBJ databases">
        <title>Draft genome sequence of rust myrtle Austropuccinia psidii MF-1, a brazilian biotype.</title>
        <authorList>
            <person name="Quecine M.C."/>
            <person name="Pachon D.M.R."/>
            <person name="Bonatelli M.L."/>
            <person name="Correr F.H."/>
            <person name="Franceschini L.M."/>
            <person name="Leite T.F."/>
            <person name="Margarido G.R.A."/>
            <person name="Almeida C.A."/>
            <person name="Ferrarezi J.A."/>
            <person name="Labate C.A."/>
        </authorList>
    </citation>
    <scope>NUCLEOTIDE SEQUENCE</scope>
    <source>
        <strain evidence="4">MF-1</strain>
    </source>
</reference>
<evidence type="ECO:0000256" key="1">
    <source>
        <dbReference type="ARBA" id="ARBA00023268"/>
    </source>
</evidence>
<evidence type="ECO:0000259" key="2">
    <source>
        <dbReference type="Pfam" id="PF00078"/>
    </source>
</evidence>
<gene>
    <name evidence="4" type="ORF">O181_088179</name>
</gene>
<protein>
    <recommendedName>
        <fullName evidence="6">Reverse transcriptase domain-containing protein</fullName>
    </recommendedName>
</protein>
<dbReference type="InterPro" id="IPR000477">
    <property type="entry name" value="RT_dom"/>
</dbReference>
<evidence type="ECO:0008006" key="6">
    <source>
        <dbReference type="Google" id="ProtNLM"/>
    </source>
</evidence>
<dbReference type="EMBL" id="AVOT02053676">
    <property type="protein sequence ID" value="MBW0548464.1"/>
    <property type="molecule type" value="Genomic_DNA"/>
</dbReference>
<dbReference type="Pfam" id="PF00078">
    <property type="entry name" value="RVT_1"/>
    <property type="match status" value="1"/>
</dbReference>
<evidence type="ECO:0000259" key="3">
    <source>
        <dbReference type="Pfam" id="PF17919"/>
    </source>
</evidence>
<dbReference type="OrthoDB" id="3250101at2759"/>
<dbReference type="SUPFAM" id="SSF56672">
    <property type="entry name" value="DNA/RNA polymerases"/>
    <property type="match status" value="1"/>
</dbReference>
<dbReference type="CDD" id="cd01647">
    <property type="entry name" value="RT_LTR"/>
    <property type="match status" value="1"/>
</dbReference>
<dbReference type="InterPro" id="IPR041577">
    <property type="entry name" value="RT_RNaseH_2"/>
</dbReference>
<dbReference type="GO" id="GO:0003824">
    <property type="term" value="F:catalytic activity"/>
    <property type="evidence" value="ECO:0007669"/>
    <property type="project" value="UniProtKB-KW"/>
</dbReference>
<dbReference type="Gene3D" id="3.30.70.270">
    <property type="match status" value="2"/>
</dbReference>
<dbReference type="PANTHER" id="PTHR37984:SF5">
    <property type="entry name" value="PROTEIN NYNRIN-LIKE"/>
    <property type="match status" value="1"/>
</dbReference>
<dbReference type="InterPro" id="IPR050951">
    <property type="entry name" value="Retrovirus_Pol_polyprotein"/>
</dbReference>
<dbReference type="InterPro" id="IPR043502">
    <property type="entry name" value="DNA/RNA_pol_sf"/>
</dbReference>
<comment type="caution">
    <text evidence="4">The sequence shown here is derived from an EMBL/GenBank/DDBJ whole genome shotgun (WGS) entry which is preliminary data.</text>
</comment>
<dbReference type="Gene3D" id="3.10.10.10">
    <property type="entry name" value="HIV Type 1 Reverse Transcriptase, subunit A, domain 1"/>
    <property type="match status" value="1"/>
</dbReference>
<dbReference type="FunFam" id="3.30.70.270:FF:000020">
    <property type="entry name" value="Transposon Tf2-6 polyprotein-like Protein"/>
    <property type="match status" value="1"/>
</dbReference>
<dbReference type="AlphaFoldDB" id="A0A9Q3P339"/>
<keyword evidence="5" id="KW-1185">Reference proteome</keyword>
<name>A0A9Q3P339_9BASI</name>
<dbReference type="Proteomes" id="UP000765509">
    <property type="component" value="Unassembled WGS sequence"/>
</dbReference>
<dbReference type="Pfam" id="PF17919">
    <property type="entry name" value="RT_RNaseH_2"/>
    <property type="match status" value="1"/>
</dbReference>
<keyword evidence="1" id="KW-0511">Multifunctional enzyme</keyword>
<dbReference type="InterPro" id="IPR043128">
    <property type="entry name" value="Rev_trsase/Diguanyl_cyclase"/>
</dbReference>